<dbReference type="InterPro" id="IPR036890">
    <property type="entry name" value="HATPase_C_sf"/>
</dbReference>
<dbReference type="Gene3D" id="3.30.450.20">
    <property type="entry name" value="PAS domain"/>
    <property type="match status" value="4"/>
</dbReference>
<dbReference type="PROSITE" id="PS50113">
    <property type="entry name" value="PAC"/>
    <property type="match status" value="1"/>
</dbReference>
<comment type="catalytic activity">
    <reaction evidence="1">
        <text>ATP + protein L-histidine = ADP + protein N-phospho-L-histidine.</text>
        <dbReference type="EC" id="2.7.13.3"/>
    </reaction>
</comment>
<evidence type="ECO:0000256" key="5">
    <source>
        <dbReference type="ARBA" id="ARBA00022741"/>
    </source>
</evidence>
<dbReference type="InterPro" id="IPR005467">
    <property type="entry name" value="His_kinase_dom"/>
</dbReference>
<dbReference type="Pfam" id="PF00989">
    <property type="entry name" value="PAS"/>
    <property type="match status" value="1"/>
</dbReference>
<keyword evidence="5" id="KW-0547">Nucleotide-binding</keyword>
<dbReference type="CDD" id="cd00130">
    <property type="entry name" value="PAS"/>
    <property type="match status" value="3"/>
</dbReference>
<dbReference type="InterPro" id="IPR000700">
    <property type="entry name" value="PAS-assoc_C"/>
</dbReference>
<evidence type="ECO:0000259" key="11">
    <source>
        <dbReference type="PROSITE" id="PS50113"/>
    </source>
</evidence>
<dbReference type="InterPro" id="IPR004358">
    <property type="entry name" value="Sig_transdc_His_kin-like_C"/>
</dbReference>
<evidence type="ECO:0000256" key="6">
    <source>
        <dbReference type="ARBA" id="ARBA00022777"/>
    </source>
</evidence>
<evidence type="ECO:0000256" key="2">
    <source>
        <dbReference type="ARBA" id="ARBA00012438"/>
    </source>
</evidence>
<keyword evidence="7" id="KW-0067">ATP-binding</keyword>
<dbReference type="InterPro" id="IPR003594">
    <property type="entry name" value="HATPase_dom"/>
</dbReference>
<dbReference type="RefSeq" id="WP_176431321.1">
    <property type="nucleotide sequence ID" value="NZ_FZOJ01000009.1"/>
</dbReference>
<dbReference type="SUPFAM" id="SSF55874">
    <property type="entry name" value="ATPase domain of HSP90 chaperone/DNA topoisomerase II/histidine kinase"/>
    <property type="match status" value="1"/>
</dbReference>
<keyword evidence="3" id="KW-0597">Phosphoprotein</keyword>
<dbReference type="SUPFAM" id="SSF47384">
    <property type="entry name" value="Homodimeric domain of signal transducing histidine kinase"/>
    <property type="match status" value="1"/>
</dbReference>
<dbReference type="NCBIfam" id="TIGR00229">
    <property type="entry name" value="sensory_box"/>
    <property type="match status" value="4"/>
</dbReference>
<accession>A0A239E7V7</accession>
<dbReference type="InterPro" id="IPR003661">
    <property type="entry name" value="HisK_dim/P_dom"/>
</dbReference>
<sequence length="807" mass="92857">MSYESKTREELIAELEELKQTVKNPKVMDTYSKKGRIDETLPTLYKLLFDKLPDAILLIEEKIIIDCNDTAVNMLGYHTKKELTGIKVDKLLVLKQWEKGGLFDKKGETVKEILETGISNFEGFYCRKNGETFLAEIELRLLPIEHRKIISVSLRNITEERKKELNFQDNLHMYRSFFQKNHAIMLLIDPRTANIVDANPAACSFYGYSKEEITRMKVTDISVTSHQGILNRLNNTLLHKGKHYFFKDRLSNGELRDVEVYSGIITINKKEYLYEIIFDITEKNKVIRDLIESEAKFKAVFNNASDLIFLNELTSDRIAGPYVEVNDVACKKLGYSREELLKMDPNQTDAPEKRKKIPQIAKQALEKGTITFETTAISKDRKKIPLEINSHHFSLFNKEYCLSIARDISERKMLEKKNQKLLTFLPDAVFIIHNNKIQFSNLAAVKLLGANSNKELIDKNINDFFHPDDYRNLAEAIKKTYHQNQAIPLTEAKFIRQDGSIAFVEVTGTRLLFNQQVNPIIVVRDITERKEAQRLLDETIAYDKLKTEFFANISHEIRTPINVIFGTVQLLELSLNKDLSKEYLNNVNKHIKRMKQNCYRLLRLVNNIIDITKIDSGFLQIQLQNHDIVHIINNIAISVAEYAKAKNIQLTFTSAIPSKIIACDPDKIERIMLNLLSNAIKFMKPNGEIKVSIYEKENRVVISVKDTGIGIPRNKIDTIFDRFIQVDKSLTRNHEGSGIGLSLVKSLVEMQGGNISVKSQLGKGSKFIVELPIRTLSNEENKDILPDFHDFKIDRMNIEFSDIYSNN</sequence>
<dbReference type="SMART" id="SM00091">
    <property type="entry name" value="PAS"/>
    <property type="match status" value="4"/>
</dbReference>
<dbReference type="PROSITE" id="PS50112">
    <property type="entry name" value="PAS"/>
    <property type="match status" value="2"/>
</dbReference>
<dbReference type="Pfam" id="PF13426">
    <property type="entry name" value="PAS_9"/>
    <property type="match status" value="3"/>
</dbReference>
<dbReference type="CDD" id="cd00082">
    <property type="entry name" value="HisKA"/>
    <property type="match status" value="1"/>
</dbReference>
<dbReference type="SMART" id="SM00387">
    <property type="entry name" value="HATPase_c"/>
    <property type="match status" value="1"/>
</dbReference>
<evidence type="ECO:0000313" key="12">
    <source>
        <dbReference type="EMBL" id="SNS40083.1"/>
    </source>
</evidence>
<dbReference type="GO" id="GO:0006355">
    <property type="term" value="P:regulation of DNA-templated transcription"/>
    <property type="evidence" value="ECO:0007669"/>
    <property type="project" value="InterPro"/>
</dbReference>
<reference evidence="12 13" key="1">
    <citation type="submission" date="2017-06" db="EMBL/GenBank/DDBJ databases">
        <authorList>
            <person name="Kim H.J."/>
            <person name="Triplett B.A."/>
        </authorList>
    </citation>
    <scope>NUCLEOTIDE SEQUENCE [LARGE SCALE GENOMIC DNA]</scope>
    <source>
        <strain evidence="12 13">SCA</strain>
    </source>
</reference>
<dbReference type="SMART" id="SM00388">
    <property type="entry name" value="HisKA"/>
    <property type="match status" value="1"/>
</dbReference>
<dbReference type="FunFam" id="3.30.565.10:FF:000037">
    <property type="entry name" value="Hybrid sensor histidine kinase/response regulator"/>
    <property type="match status" value="1"/>
</dbReference>
<dbReference type="Gene3D" id="1.10.287.130">
    <property type="match status" value="1"/>
</dbReference>
<evidence type="ECO:0000256" key="8">
    <source>
        <dbReference type="ARBA" id="ARBA00023012"/>
    </source>
</evidence>
<dbReference type="Proteomes" id="UP000198304">
    <property type="component" value="Unassembled WGS sequence"/>
</dbReference>
<evidence type="ECO:0000256" key="1">
    <source>
        <dbReference type="ARBA" id="ARBA00000085"/>
    </source>
</evidence>
<dbReference type="GO" id="GO:0005524">
    <property type="term" value="F:ATP binding"/>
    <property type="evidence" value="ECO:0007669"/>
    <property type="project" value="UniProtKB-KW"/>
</dbReference>
<feature type="domain" description="PAS" evidence="10">
    <location>
        <begin position="434"/>
        <end position="484"/>
    </location>
</feature>
<dbReference type="InterPro" id="IPR013767">
    <property type="entry name" value="PAS_fold"/>
</dbReference>
<gene>
    <name evidence="12" type="ORF">SAMN05446037_100988</name>
</gene>
<dbReference type="InterPro" id="IPR036097">
    <property type="entry name" value="HisK_dim/P_sf"/>
</dbReference>
<protein>
    <recommendedName>
        <fullName evidence="2">histidine kinase</fullName>
        <ecNumber evidence="2">2.7.13.3</ecNumber>
    </recommendedName>
</protein>
<organism evidence="12 13">
    <name type="scientific">Anaerovirgula multivorans</name>
    <dbReference type="NCBI Taxonomy" id="312168"/>
    <lineage>
        <taxon>Bacteria</taxon>
        <taxon>Bacillati</taxon>
        <taxon>Bacillota</taxon>
        <taxon>Clostridia</taxon>
        <taxon>Peptostreptococcales</taxon>
        <taxon>Natronincolaceae</taxon>
        <taxon>Anaerovirgula</taxon>
    </lineage>
</organism>
<dbReference type="PRINTS" id="PR00344">
    <property type="entry name" value="BCTRLSENSOR"/>
</dbReference>
<dbReference type="PANTHER" id="PTHR43047:SF72">
    <property type="entry name" value="OSMOSENSING HISTIDINE PROTEIN KINASE SLN1"/>
    <property type="match status" value="1"/>
</dbReference>
<feature type="domain" description="Histidine kinase" evidence="9">
    <location>
        <begin position="552"/>
        <end position="775"/>
    </location>
</feature>
<dbReference type="EMBL" id="FZOJ01000009">
    <property type="protein sequence ID" value="SNS40083.1"/>
    <property type="molecule type" value="Genomic_DNA"/>
</dbReference>
<keyword evidence="8" id="KW-0902">Two-component regulatory system</keyword>
<evidence type="ECO:0000259" key="10">
    <source>
        <dbReference type="PROSITE" id="PS50112"/>
    </source>
</evidence>
<proteinExistence type="predicted"/>
<dbReference type="SUPFAM" id="SSF55785">
    <property type="entry name" value="PYP-like sensor domain (PAS domain)"/>
    <property type="match status" value="4"/>
</dbReference>
<dbReference type="InterPro" id="IPR001610">
    <property type="entry name" value="PAC"/>
</dbReference>
<feature type="domain" description="PAC" evidence="11">
    <location>
        <begin position="488"/>
        <end position="538"/>
    </location>
</feature>
<evidence type="ECO:0000256" key="7">
    <source>
        <dbReference type="ARBA" id="ARBA00022840"/>
    </source>
</evidence>
<dbReference type="SMART" id="SM00086">
    <property type="entry name" value="PAC"/>
    <property type="match status" value="4"/>
</dbReference>
<evidence type="ECO:0000259" key="9">
    <source>
        <dbReference type="PROSITE" id="PS50109"/>
    </source>
</evidence>
<dbReference type="CDD" id="cd16922">
    <property type="entry name" value="HATPase_EvgS-ArcB-TorS-like"/>
    <property type="match status" value="1"/>
</dbReference>
<dbReference type="AlphaFoldDB" id="A0A239E7V7"/>
<dbReference type="PROSITE" id="PS50109">
    <property type="entry name" value="HIS_KIN"/>
    <property type="match status" value="1"/>
</dbReference>
<feature type="domain" description="PAS" evidence="10">
    <location>
        <begin position="293"/>
        <end position="368"/>
    </location>
</feature>
<dbReference type="GO" id="GO:0009927">
    <property type="term" value="F:histidine phosphotransfer kinase activity"/>
    <property type="evidence" value="ECO:0007669"/>
    <property type="project" value="TreeGrafter"/>
</dbReference>
<keyword evidence="4" id="KW-0808">Transferase</keyword>
<dbReference type="Pfam" id="PF02518">
    <property type="entry name" value="HATPase_c"/>
    <property type="match status" value="1"/>
</dbReference>
<dbReference type="GO" id="GO:0000155">
    <property type="term" value="F:phosphorelay sensor kinase activity"/>
    <property type="evidence" value="ECO:0007669"/>
    <property type="project" value="InterPro"/>
</dbReference>
<dbReference type="Gene3D" id="3.30.565.10">
    <property type="entry name" value="Histidine kinase-like ATPase, C-terminal domain"/>
    <property type="match status" value="1"/>
</dbReference>
<dbReference type="PANTHER" id="PTHR43047">
    <property type="entry name" value="TWO-COMPONENT HISTIDINE PROTEIN KINASE"/>
    <property type="match status" value="1"/>
</dbReference>
<name>A0A239E7V7_9FIRM</name>
<dbReference type="InterPro" id="IPR000014">
    <property type="entry name" value="PAS"/>
</dbReference>
<dbReference type="GO" id="GO:0005886">
    <property type="term" value="C:plasma membrane"/>
    <property type="evidence" value="ECO:0007669"/>
    <property type="project" value="TreeGrafter"/>
</dbReference>
<dbReference type="InterPro" id="IPR035965">
    <property type="entry name" value="PAS-like_dom_sf"/>
</dbReference>
<dbReference type="EC" id="2.7.13.3" evidence="2"/>
<evidence type="ECO:0000256" key="3">
    <source>
        <dbReference type="ARBA" id="ARBA00022553"/>
    </source>
</evidence>
<keyword evidence="13" id="KW-1185">Reference proteome</keyword>
<evidence type="ECO:0000313" key="13">
    <source>
        <dbReference type="Proteomes" id="UP000198304"/>
    </source>
</evidence>
<evidence type="ECO:0000256" key="4">
    <source>
        <dbReference type="ARBA" id="ARBA00022679"/>
    </source>
</evidence>
<keyword evidence="6" id="KW-0418">Kinase</keyword>
<dbReference type="Pfam" id="PF00512">
    <property type="entry name" value="HisKA"/>
    <property type="match status" value="1"/>
</dbReference>